<protein>
    <recommendedName>
        <fullName evidence="3">CopG family transcriptional regulator</fullName>
    </recommendedName>
</protein>
<comment type="caution">
    <text evidence="1">The sequence shown here is derived from an EMBL/GenBank/DDBJ whole genome shotgun (WGS) entry which is preliminary data.</text>
</comment>
<dbReference type="Proteomes" id="UP000317371">
    <property type="component" value="Unassembled WGS sequence"/>
</dbReference>
<dbReference type="OrthoDB" id="2970764at2"/>
<evidence type="ECO:0008006" key="3">
    <source>
        <dbReference type="Google" id="ProtNLM"/>
    </source>
</evidence>
<name>A0A540V9Z5_9CHLR</name>
<evidence type="ECO:0000313" key="1">
    <source>
        <dbReference type="EMBL" id="TQE93579.1"/>
    </source>
</evidence>
<proteinExistence type="predicted"/>
<accession>A0A540V9Z5</accession>
<keyword evidence="2" id="KW-1185">Reference proteome</keyword>
<evidence type="ECO:0000313" key="2">
    <source>
        <dbReference type="Proteomes" id="UP000317371"/>
    </source>
</evidence>
<reference evidence="1 2" key="1">
    <citation type="submission" date="2019-06" db="EMBL/GenBank/DDBJ databases">
        <title>Genome sequence of Litorilinea aerophila BAA-2444.</title>
        <authorList>
            <person name="Maclea K.S."/>
            <person name="Maurais E.G."/>
            <person name="Iannazzi L.C."/>
        </authorList>
    </citation>
    <scope>NUCLEOTIDE SEQUENCE [LARGE SCALE GENOMIC DNA]</scope>
    <source>
        <strain evidence="1 2">ATCC BAA-2444</strain>
    </source>
</reference>
<dbReference type="RefSeq" id="WP_141612087.1">
    <property type="nucleotide sequence ID" value="NZ_VIGC02000037.1"/>
</dbReference>
<dbReference type="InParanoid" id="A0A540V9Z5"/>
<organism evidence="1 2">
    <name type="scientific">Litorilinea aerophila</name>
    <dbReference type="NCBI Taxonomy" id="1204385"/>
    <lineage>
        <taxon>Bacteria</taxon>
        <taxon>Bacillati</taxon>
        <taxon>Chloroflexota</taxon>
        <taxon>Caldilineae</taxon>
        <taxon>Caldilineales</taxon>
        <taxon>Caldilineaceae</taxon>
        <taxon>Litorilinea</taxon>
    </lineage>
</organism>
<dbReference type="EMBL" id="VIGC01000037">
    <property type="protein sequence ID" value="TQE93579.1"/>
    <property type="molecule type" value="Genomic_DNA"/>
</dbReference>
<gene>
    <name evidence="1" type="ORF">FKZ61_20765</name>
</gene>
<dbReference type="AlphaFoldDB" id="A0A540V9Z5"/>
<sequence>MATKVRKQVYIEPRQEAMLKQLGKEHGLTEAEIIRRAIDQFTRSLRFPWRDPAAWEEERAFILRLIEEGPVPGQRTWRREDLYGR</sequence>